<gene>
    <name evidence="6" type="ORF">CCR94_22270</name>
</gene>
<dbReference type="GO" id="GO:0016020">
    <property type="term" value="C:membrane"/>
    <property type="evidence" value="ECO:0007669"/>
    <property type="project" value="InterPro"/>
</dbReference>
<dbReference type="Gene3D" id="1.10.287.950">
    <property type="entry name" value="Methyl-accepting chemotaxis protein"/>
    <property type="match status" value="1"/>
</dbReference>
<dbReference type="SMART" id="SM00283">
    <property type="entry name" value="MA"/>
    <property type="match status" value="1"/>
</dbReference>
<keyword evidence="1 3" id="KW-0807">Transducer</keyword>
<dbReference type="Proteomes" id="UP000239089">
    <property type="component" value="Unassembled WGS sequence"/>
</dbReference>
<dbReference type="InterPro" id="IPR004090">
    <property type="entry name" value="Chemotax_Me-accpt_rcpt"/>
</dbReference>
<evidence type="ECO:0000313" key="6">
    <source>
        <dbReference type="EMBL" id="PPQ26370.1"/>
    </source>
</evidence>
<dbReference type="PROSITE" id="PS50885">
    <property type="entry name" value="HAMP"/>
    <property type="match status" value="1"/>
</dbReference>
<dbReference type="PRINTS" id="PR00260">
    <property type="entry name" value="CHEMTRNSDUCR"/>
</dbReference>
<dbReference type="CDD" id="cd06225">
    <property type="entry name" value="HAMP"/>
    <property type="match status" value="1"/>
</dbReference>
<name>A0A2S6MVH9_9HYPH</name>
<dbReference type="Pfam" id="PF00015">
    <property type="entry name" value="MCPsignal"/>
    <property type="match status" value="1"/>
</dbReference>
<dbReference type="GO" id="GO:0006935">
    <property type="term" value="P:chemotaxis"/>
    <property type="evidence" value="ECO:0007669"/>
    <property type="project" value="InterPro"/>
</dbReference>
<dbReference type="Gene3D" id="6.10.340.10">
    <property type="match status" value="1"/>
</dbReference>
<comment type="caution">
    <text evidence="6">The sequence shown here is derived from an EMBL/GenBank/DDBJ whole genome shotgun (WGS) entry which is preliminary data.</text>
</comment>
<dbReference type="SUPFAM" id="SSF58104">
    <property type="entry name" value="Methyl-accepting chemotaxis protein (MCP) signaling domain"/>
    <property type="match status" value="1"/>
</dbReference>
<dbReference type="EMBL" id="NHSJ01000134">
    <property type="protein sequence ID" value="PPQ26370.1"/>
    <property type="molecule type" value="Genomic_DNA"/>
</dbReference>
<dbReference type="InterPro" id="IPR003660">
    <property type="entry name" value="HAMP_dom"/>
</dbReference>
<dbReference type="AlphaFoldDB" id="A0A2S6MVH9"/>
<proteinExistence type="inferred from homology"/>
<evidence type="ECO:0000259" key="4">
    <source>
        <dbReference type="PROSITE" id="PS50111"/>
    </source>
</evidence>
<evidence type="ECO:0000256" key="2">
    <source>
        <dbReference type="ARBA" id="ARBA00029447"/>
    </source>
</evidence>
<feature type="domain" description="Methyl-accepting transducer" evidence="4">
    <location>
        <begin position="303"/>
        <end position="539"/>
    </location>
</feature>
<dbReference type="Pfam" id="PF12729">
    <property type="entry name" value="4HB_MCP_1"/>
    <property type="match status" value="1"/>
</dbReference>
<dbReference type="PROSITE" id="PS50111">
    <property type="entry name" value="CHEMOTAXIS_TRANSDUC_2"/>
    <property type="match status" value="1"/>
</dbReference>
<dbReference type="Pfam" id="PF00672">
    <property type="entry name" value="HAMP"/>
    <property type="match status" value="1"/>
</dbReference>
<dbReference type="InterPro" id="IPR024478">
    <property type="entry name" value="HlyB_4HB_MCP"/>
</dbReference>
<dbReference type="GO" id="GO:0004888">
    <property type="term" value="F:transmembrane signaling receptor activity"/>
    <property type="evidence" value="ECO:0007669"/>
    <property type="project" value="InterPro"/>
</dbReference>
<dbReference type="PANTHER" id="PTHR32089">
    <property type="entry name" value="METHYL-ACCEPTING CHEMOTAXIS PROTEIN MCPB"/>
    <property type="match status" value="1"/>
</dbReference>
<keyword evidence="7" id="KW-1185">Reference proteome</keyword>
<organism evidence="6 7">
    <name type="scientific">Rhodoblastus sphagnicola</name>
    <dbReference type="NCBI Taxonomy" id="333368"/>
    <lineage>
        <taxon>Bacteria</taxon>
        <taxon>Pseudomonadati</taxon>
        <taxon>Pseudomonadota</taxon>
        <taxon>Alphaproteobacteria</taxon>
        <taxon>Hyphomicrobiales</taxon>
        <taxon>Rhodoblastaceae</taxon>
        <taxon>Rhodoblastus</taxon>
    </lineage>
</organism>
<dbReference type="InterPro" id="IPR004089">
    <property type="entry name" value="MCPsignal_dom"/>
</dbReference>
<sequence>MSARVKIIAAFSGLLAVVAALGVVSLIQISQMEATSAITRDIRLPSVYRVSMLRGSINAYRLAEANGLLAISANFGAENVDDIMAEAAAKVDKAFEAYKPLIEQGTEDERLMGEFIKAWPAFRQSALDTQDIARSGNMTGAMNAFNNGDATERDKLVKIIAKDLDYNIAAAAREGAAELEIASFSKKIVAAGMAVSVALSMAVGAALLFGLLAPLRGAVGALERLADGDASVEVGGAERGDEIGALARTLQIFRANLLRGKELEREAAASQANQEAQRRALSAQLAQKFEASISGIVGGVSRAADEFQNTARLMSASAAEAETQAAAVVAASEASSGNIGSVASATEQLSYSVKEIDEQVRQSQDIARESAEQAERTDVRMRELSAAADKIGGIVSLISEIAGQTNMLALNATIEAARAGEAGRGFAVVAQEVKGLAEQTARSTAEIGAQITDIQATSARAAENLSAVVRATEKASAIAQSIAVSVSQQGEATREISANVQEASTGARQVADNIGGVLQATRESSSASNQILTSAAELARQAGFMRAEVDAFLQSIRAA</sequence>
<evidence type="ECO:0000313" key="7">
    <source>
        <dbReference type="Proteomes" id="UP000239089"/>
    </source>
</evidence>
<dbReference type="PANTHER" id="PTHR32089:SF112">
    <property type="entry name" value="LYSOZYME-LIKE PROTEIN-RELATED"/>
    <property type="match status" value="1"/>
</dbReference>
<comment type="similarity">
    <text evidence="2">Belongs to the methyl-accepting chemotaxis (MCP) protein family.</text>
</comment>
<protein>
    <recommendedName>
        <fullName evidence="8">Methyl-accepting chemotaxis protein</fullName>
    </recommendedName>
</protein>
<dbReference type="GO" id="GO:0007165">
    <property type="term" value="P:signal transduction"/>
    <property type="evidence" value="ECO:0007669"/>
    <property type="project" value="UniProtKB-KW"/>
</dbReference>
<reference evidence="6 7" key="1">
    <citation type="journal article" date="2018" name="Arch. Microbiol.">
        <title>New insights into the metabolic potential of the phototrophic purple bacterium Rhodopila globiformis DSM 161(T) from its draft genome sequence and evidence for a vanadium-dependent nitrogenase.</title>
        <authorList>
            <person name="Imhoff J.F."/>
            <person name="Rahn T."/>
            <person name="Kunzel S."/>
            <person name="Neulinger S.C."/>
        </authorList>
    </citation>
    <scope>NUCLEOTIDE SEQUENCE [LARGE SCALE GENOMIC DNA]</scope>
    <source>
        <strain evidence="6 7">DSM 16996</strain>
    </source>
</reference>
<feature type="domain" description="HAMP" evidence="5">
    <location>
        <begin position="209"/>
        <end position="262"/>
    </location>
</feature>
<evidence type="ECO:0000256" key="3">
    <source>
        <dbReference type="PROSITE-ProRule" id="PRU00284"/>
    </source>
</evidence>
<evidence type="ECO:0008006" key="8">
    <source>
        <dbReference type="Google" id="ProtNLM"/>
    </source>
</evidence>
<accession>A0A2S6MVH9</accession>
<evidence type="ECO:0000256" key="1">
    <source>
        <dbReference type="ARBA" id="ARBA00023224"/>
    </source>
</evidence>
<evidence type="ECO:0000259" key="5">
    <source>
        <dbReference type="PROSITE" id="PS50885"/>
    </source>
</evidence>